<sequence length="381" mass="41505">MIVASLLLAFLFTGDTFASHILKRRHFPHHRSQCRPRLTSSTEELQPVTTLSAPLFSTTPGHSSSSVFIPTSEHHTSPTPHTTFSPTFVHSTSAPLTTSSSSVAPSAETSSTVVESTSISTITTRSTDSSATPLSTSLIPNNIKAGIAGGDAYPYMKDHIGWWYDWSPDPSKPGSPIAVPMLWGDGNVDKQDAQRLVAFENLATVPTYVLGFEEPDCPSGSGSADMSVEDGVAKWESLIAPLKKKGTKLGSPSMCKQADETWLAEFSKLISTPWDFTAVHINKNSLDGVKKDVDHYLTYGKPLWITEFACVDDYEKFVPCTDQDEINAFIRDVVPYFEGNKDIYAYAYSNGLGLGDVWPLMNGDSLSESGKTYLAAISEYH</sequence>
<dbReference type="InterPro" id="IPR017853">
    <property type="entry name" value="GH"/>
</dbReference>
<dbReference type="AlphaFoldDB" id="A0A8H4QMY4"/>
<accession>A0A8H4QMY4</accession>
<evidence type="ECO:0000256" key="2">
    <source>
        <dbReference type="SAM" id="SignalP"/>
    </source>
</evidence>
<feature type="region of interest" description="Disordered" evidence="1">
    <location>
        <begin position="55"/>
        <end position="81"/>
    </location>
</feature>
<dbReference type="PANTHER" id="PTHR34154">
    <property type="entry name" value="ALKALI-SENSITIVE LINKAGE PROTEIN 1"/>
    <property type="match status" value="1"/>
</dbReference>
<dbReference type="GO" id="GO:0009277">
    <property type="term" value="C:fungal-type cell wall"/>
    <property type="evidence" value="ECO:0007669"/>
    <property type="project" value="TreeGrafter"/>
</dbReference>
<organism evidence="4 5">
    <name type="scientific">Agrocybe pediades</name>
    <dbReference type="NCBI Taxonomy" id="84607"/>
    <lineage>
        <taxon>Eukaryota</taxon>
        <taxon>Fungi</taxon>
        <taxon>Dikarya</taxon>
        <taxon>Basidiomycota</taxon>
        <taxon>Agaricomycotina</taxon>
        <taxon>Agaricomycetes</taxon>
        <taxon>Agaricomycetidae</taxon>
        <taxon>Agaricales</taxon>
        <taxon>Agaricineae</taxon>
        <taxon>Strophariaceae</taxon>
        <taxon>Agrocybe</taxon>
    </lineage>
</organism>
<name>A0A8H4QMY4_9AGAR</name>
<proteinExistence type="predicted"/>
<dbReference type="GO" id="GO:0071966">
    <property type="term" value="P:fungal-type cell wall polysaccharide metabolic process"/>
    <property type="evidence" value="ECO:0007669"/>
    <property type="project" value="TreeGrafter"/>
</dbReference>
<keyword evidence="5" id="KW-1185">Reference proteome</keyword>
<dbReference type="PANTHER" id="PTHR34154:SF14">
    <property type="entry name" value="ASL1-LIKE GLYCOSYL HYDROLASE CATALYTIC DOMAIN-CONTAINING PROTEIN"/>
    <property type="match status" value="1"/>
</dbReference>
<evidence type="ECO:0000313" key="4">
    <source>
        <dbReference type="EMBL" id="KAF4613928.1"/>
    </source>
</evidence>
<evidence type="ECO:0000313" key="5">
    <source>
        <dbReference type="Proteomes" id="UP000521872"/>
    </source>
</evidence>
<evidence type="ECO:0000256" key="1">
    <source>
        <dbReference type="SAM" id="MobiDB-lite"/>
    </source>
</evidence>
<dbReference type="EMBL" id="JAACJL010000045">
    <property type="protein sequence ID" value="KAF4613928.1"/>
    <property type="molecule type" value="Genomic_DNA"/>
</dbReference>
<gene>
    <name evidence="4" type="ORF">D9613_007618</name>
</gene>
<feature type="compositionally biased region" description="Polar residues" evidence="1">
    <location>
        <begin position="55"/>
        <end position="69"/>
    </location>
</feature>
<dbReference type="InterPro" id="IPR024655">
    <property type="entry name" value="Asl1_glyco_hydro_catalytic"/>
</dbReference>
<evidence type="ECO:0000259" key="3">
    <source>
        <dbReference type="Pfam" id="PF11790"/>
    </source>
</evidence>
<dbReference type="Pfam" id="PF11790">
    <property type="entry name" value="Glyco_hydro_cc"/>
    <property type="match status" value="1"/>
</dbReference>
<protein>
    <recommendedName>
        <fullName evidence="3">Asl1-like glycosyl hydrolase catalytic domain-containing protein</fullName>
    </recommendedName>
</protein>
<dbReference type="InterPro" id="IPR053183">
    <property type="entry name" value="ASL1"/>
</dbReference>
<feature type="signal peptide" evidence="2">
    <location>
        <begin position="1"/>
        <end position="18"/>
    </location>
</feature>
<feature type="domain" description="Asl1-like glycosyl hydrolase catalytic" evidence="3">
    <location>
        <begin position="156"/>
        <end position="373"/>
    </location>
</feature>
<reference evidence="4 5" key="1">
    <citation type="submission" date="2019-12" db="EMBL/GenBank/DDBJ databases">
        <authorList>
            <person name="Floudas D."/>
            <person name="Bentzer J."/>
            <person name="Ahren D."/>
            <person name="Johansson T."/>
            <person name="Persson P."/>
            <person name="Tunlid A."/>
        </authorList>
    </citation>
    <scope>NUCLEOTIDE SEQUENCE [LARGE SCALE GENOMIC DNA]</scope>
    <source>
        <strain evidence="4 5">CBS 102.39</strain>
    </source>
</reference>
<feature type="chain" id="PRO_5034617220" description="Asl1-like glycosyl hydrolase catalytic domain-containing protein" evidence="2">
    <location>
        <begin position="19"/>
        <end position="381"/>
    </location>
</feature>
<comment type="caution">
    <text evidence="4">The sequence shown here is derived from an EMBL/GenBank/DDBJ whole genome shotgun (WGS) entry which is preliminary data.</text>
</comment>
<dbReference type="Proteomes" id="UP000521872">
    <property type="component" value="Unassembled WGS sequence"/>
</dbReference>
<dbReference type="SUPFAM" id="SSF51445">
    <property type="entry name" value="(Trans)glycosidases"/>
    <property type="match status" value="1"/>
</dbReference>
<keyword evidence="2" id="KW-0732">Signal</keyword>